<evidence type="ECO:0008006" key="4">
    <source>
        <dbReference type="Google" id="ProtNLM"/>
    </source>
</evidence>
<dbReference type="GO" id="GO:0000076">
    <property type="term" value="P:DNA replication checkpoint signaling"/>
    <property type="evidence" value="ECO:0007669"/>
    <property type="project" value="TreeGrafter"/>
</dbReference>
<evidence type="ECO:0000256" key="1">
    <source>
        <dbReference type="SAM" id="MobiDB-lite"/>
    </source>
</evidence>
<feature type="compositionally biased region" description="Low complexity" evidence="1">
    <location>
        <begin position="415"/>
        <end position="426"/>
    </location>
</feature>
<dbReference type="PANTHER" id="PTHR15237">
    <property type="entry name" value="DNA REPAIR PROTEIN RAD9"/>
    <property type="match status" value="1"/>
</dbReference>
<gene>
    <name evidence="2" type="ORF">NEOLEDRAFT_1060070</name>
</gene>
<feature type="compositionally biased region" description="Basic and acidic residues" evidence="1">
    <location>
        <begin position="489"/>
        <end position="498"/>
    </location>
</feature>
<dbReference type="InterPro" id="IPR007268">
    <property type="entry name" value="Rad9/Ddc1"/>
</dbReference>
<dbReference type="EMBL" id="KV425560">
    <property type="protein sequence ID" value="KZT27898.1"/>
    <property type="molecule type" value="Genomic_DNA"/>
</dbReference>
<proteinExistence type="predicted"/>
<feature type="region of interest" description="Disordered" evidence="1">
    <location>
        <begin position="302"/>
        <end position="429"/>
    </location>
</feature>
<feature type="compositionally biased region" description="Polar residues" evidence="1">
    <location>
        <begin position="305"/>
        <end position="315"/>
    </location>
</feature>
<dbReference type="Proteomes" id="UP000076761">
    <property type="component" value="Unassembled WGS sequence"/>
</dbReference>
<dbReference type="GO" id="GO:0006281">
    <property type="term" value="P:DNA repair"/>
    <property type="evidence" value="ECO:0007669"/>
    <property type="project" value="TreeGrafter"/>
</dbReference>
<feature type="compositionally biased region" description="Basic and acidic residues" evidence="1">
    <location>
        <begin position="333"/>
        <end position="344"/>
    </location>
</feature>
<dbReference type="InterPro" id="IPR046938">
    <property type="entry name" value="DNA_clamp_sf"/>
</dbReference>
<dbReference type="SUPFAM" id="SSF55979">
    <property type="entry name" value="DNA clamp"/>
    <property type="match status" value="1"/>
</dbReference>
<dbReference type="Gene3D" id="3.70.10.10">
    <property type="match status" value="1"/>
</dbReference>
<dbReference type="PANTHER" id="PTHR15237:SF0">
    <property type="entry name" value="CELL CYCLE CHECKPOINT CONTROL PROTEIN"/>
    <property type="match status" value="1"/>
</dbReference>
<dbReference type="InParanoid" id="A0A165UB36"/>
<sequence length="560" mass="61464">MQATLDATGLKPFTRALACLSKYGDDLTIYATPDSFSLSTTNSSMSAYARYKFAKQFFVRYNVGDKKSERDRLADGVQEMLTVTGQLLTKSLLSILKHRTVEKSVSRCELSVVEGLASDQDDEDNDTLESKLIVRLHCKHGVVKTHKLLLLTPTSLLAPGPPSSLAESRLTIGPRSVKDMIEQFPSTKTAKSDPQLVWTFSHTDVHLKSVDSFFDSKVGAQLSTELTISADEFDVYDIYCPPVTIAFHLREFNASIAFAESTALALDLRFTDPLSPLFIDVGDDSFDALFVISTSQVHGVGRGASQVQGSQPQAVNGNERKRGREEEAPDVNVQDHGKRPADRRKPMKVVQRTDVAGYQKTTDSSSSTSQPGGGLMPSPPSIPRQRSSLLDEHEPGPSSLRRDASEPLFLPPSSLPRQQSPLFSQPAGLEPLFLPGSQLSQAAEQAIRDSGLGIENMNTAEFEAMLEGDEEEMELLGSQVPRKVSAGSGDRETNGKDENESETESDDDSMSLWEDVEMLPTQEKSHGGDKVWTSTSRERQLLMIVLRVSGHCSKTEVSFW</sequence>
<dbReference type="OrthoDB" id="60092at2759"/>
<dbReference type="GO" id="GO:0030896">
    <property type="term" value="C:checkpoint clamp complex"/>
    <property type="evidence" value="ECO:0007669"/>
    <property type="project" value="InterPro"/>
</dbReference>
<feature type="region of interest" description="Disordered" evidence="1">
    <location>
        <begin position="473"/>
        <end position="512"/>
    </location>
</feature>
<feature type="compositionally biased region" description="Basic and acidic residues" evidence="1">
    <location>
        <begin position="389"/>
        <end position="405"/>
    </location>
</feature>
<evidence type="ECO:0000313" key="3">
    <source>
        <dbReference type="Proteomes" id="UP000076761"/>
    </source>
</evidence>
<dbReference type="GO" id="GO:0031573">
    <property type="term" value="P:mitotic intra-S DNA damage checkpoint signaling"/>
    <property type="evidence" value="ECO:0007669"/>
    <property type="project" value="TreeGrafter"/>
</dbReference>
<reference evidence="2 3" key="1">
    <citation type="journal article" date="2016" name="Mol. Biol. Evol.">
        <title>Comparative Genomics of Early-Diverging Mushroom-Forming Fungi Provides Insights into the Origins of Lignocellulose Decay Capabilities.</title>
        <authorList>
            <person name="Nagy L.G."/>
            <person name="Riley R."/>
            <person name="Tritt A."/>
            <person name="Adam C."/>
            <person name="Daum C."/>
            <person name="Floudas D."/>
            <person name="Sun H."/>
            <person name="Yadav J.S."/>
            <person name="Pangilinan J."/>
            <person name="Larsson K.H."/>
            <person name="Matsuura K."/>
            <person name="Barry K."/>
            <person name="Labutti K."/>
            <person name="Kuo R."/>
            <person name="Ohm R.A."/>
            <person name="Bhattacharya S.S."/>
            <person name="Shirouzu T."/>
            <person name="Yoshinaga Y."/>
            <person name="Martin F.M."/>
            <person name="Grigoriev I.V."/>
            <person name="Hibbett D.S."/>
        </authorList>
    </citation>
    <scope>NUCLEOTIDE SEQUENCE [LARGE SCALE GENOMIC DNA]</scope>
    <source>
        <strain evidence="2 3">HHB14362 ss-1</strain>
    </source>
</reference>
<dbReference type="Pfam" id="PF04139">
    <property type="entry name" value="Rad9"/>
    <property type="match status" value="1"/>
</dbReference>
<dbReference type="AlphaFoldDB" id="A0A165UB36"/>
<accession>A0A165UB36</accession>
<name>A0A165UB36_9AGAM</name>
<feature type="compositionally biased region" description="Acidic residues" evidence="1">
    <location>
        <begin position="499"/>
        <end position="512"/>
    </location>
</feature>
<organism evidence="2 3">
    <name type="scientific">Neolentinus lepideus HHB14362 ss-1</name>
    <dbReference type="NCBI Taxonomy" id="1314782"/>
    <lineage>
        <taxon>Eukaryota</taxon>
        <taxon>Fungi</taxon>
        <taxon>Dikarya</taxon>
        <taxon>Basidiomycota</taxon>
        <taxon>Agaricomycotina</taxon>
        <taxon>Agaricomycetes</taxon>
        <taxon>Gloeophyllales</taxon>
        <taxon>Gloeophyllaceae</taxon>
        <taxon>Neolentinus</taxon>
    </lineage>
</organism>
<dbReference type="GO" id="GO:0071479">
    <property type="term" value="P:cellular response to ionizing radiation"/>
    <property type="evidence" value="ECO:0007669"/>
    <property type="project" value="TreeGrafter"/>
</dbReference>
<protein>
    <recommendedName>
        <fullName evidence="4">Rad9-domain-containing protein</fullName>
    </recommendedName>
</protein>
<keyword evidence="3" id="KW-1185">Reference proteome</keyword>
<evidence type="ECO:0000313" key="2">
    <source>
        <dbReference type="EMBL" id="KZT27898.1"/>
    </source>
</evidence>
<dbReference type="FunCoup" id="A0A165UB36">
    <property type="interactions" value="359"/>
</dbReference>
<dbReference type="STRING" id="1314782.A0A165UB36"/>